<dbReference type="RefSeq" id="WP_141784183.1">
    <property type="nucleotide sequence ID" value="NZ_BAAAIK010000004.1"/>
</dbReference>
<organism evidence="4 5">
    <name type="scientific">Ornithinicoccus hortensis</name>
    <dbReference type="NCBI Taxonomy" id="82346"/>
    <lineage>
        <taxon>Bacteria</taxon>
        <taxon>Bacillati</taxon>
        <taxon>Actinomycetota</taxon>
        <taxon>Actinomycetes</taxon>
        <taxon>Micrococcales</taxon>
        <taxon>Intrasporangiaceae</taxon>
        <taxon>Ornithinicoccus</taxon>
    </lineage>
</organism>
<protein>
    <submittedName>
        <fullName evidence="4">Putative membrane protein</fullName>
    </submittedName>
</protein>
<dbReference type="InterPro" id="IPR027787">
    <property type="entry name" value="Alpha/beta-hydrolase_catalytic"/>
</dbReference>
<dbReference type="EMBL" id="VFOP01000001">
    <property type="protein sequence ID" value="TQL49985.1"/>
    <property type="molecule type" value="Genomic_DNA"/>
</dbReference>
<keyword evidence="1" id="KW-1133">Transmembrane helix</keyword>
<dbReference type="Pfam" id="PF10081">
    <property type="entry name" value="Abhydrolase_9"/>
    <property type="match status" value="1"/>
</dbReference>
<evidence type="ECO:0000259" key="2">
    <source>
        <dbReference type="Pfam" id="PF10081"/>
    </source>
</evidence>
<keyword evidence="5" id="KW-1185">Reference proteome</keyword>
<feature type="transmembrane region" description="Helical" evidence="1">
    <location>
        <begin position="83"/>
        <end position="101"/>
    </location>
</feature>
<feature type="transmembrane region" description="Helical" evidence="1">
    <location>
        <begin position="12"/>
        <end position="29"/>
    </location>
</feature>
<sequence length="558" mass="61482">MPQPTRTGLRRGFDDVGLTVALLMGWVALSPSLLPRTWWMTAANVGISTAFGYAVGLFIGWVAHHLARLIGLRVTVDPRAATWLWRAWYTGLALATLLAWSLGLNEQGRIARLLRVDYGGWLPQLVGILAGCLLFLVVVLLFRGLQRFWAWLRALFSPRVPRLLVTGLTAVVFAVVVVFVSNQVLYRQAMEIALSTSLARNAELMPGASVPSEPERSGGPGSAEPWDTLGSQGQLFASAGPRAADIERVTGEPALEPIRVYAGKQDDRNIEETAEAVVRELHRTGAFDREVLLIFTSTGTGWVSEWSVQALEYLTGGDLATASMQYSYFPSGLAYITDRTTPATAGRDLFEAVYAEWSALPEDSRPLLFVSGESLGSFGGQAAFDRASTMLDQVDGAVWSGTPRFSPLWSELTQGRREGSPEIAPVVNNGRHIRFVTRPEELVHDYYGGRYEDWEEPRVVYVQHASDPVVWWSPDLLWTEPDWMREAVGRDVTPTMWWAPWATFWQVASDMPISAVPPGGHGHNYHTEMVPVWAGVLGLDPTADYTAIEDALTAGIEP</sequence>
<feature type="domain" description="Alpha/beta-hydrolase catalytic" evidence="2">
    <location>
        <begin position="258"/>
        <end position="539"/>
    </location>
</feature>
<feature type="transmembrane region" description="Helical" evidence="1">
    <location>
        <begin position="163"/>
        <end position="186"/>
    </location>
</feature>
<feature type="transmembrane region" description="Helical" evidence="1">
    <location>
        <begin position="41"/>
        <end position="63"/>
    </location>
</feature>
<dbReference type="OrthoDB" id="4397445at2"/>
<feature type="domain" description="Alpha/beta-hydrolase N-terminal" evidence="3">
    <location>
        <begin position="29"/>
        <end position="241"/>
    </location>
</feature>
<name>A0A542YPF0_9MICO</name>
<evidence type="ECO:0000256" key="1">
    <source>
        <dbReference type="SAM" id="Phobius"/>
    </source>
</evidence>
<evidence type="ECO:0000313" key="4">
    <source>
        <dbReference type="EMBL" id="TQL49985.1"/>
    </source>
</evidence>
<reference evidence="4 5" key="1">
    <citation type="submission" date="2019-06" db="EMBL/GenBank/DDBJ databases">
        <title>Sequencing the genomes of 1000 actinobacteria strains.</title>
        <authorList>
            <person name="Klenk H.-P."/>
        </authorList>
    </citation>
    <scope>NUCLEOTIDE SEQUENCE [LARGE SCALE GENOMIC DNA]</scope>
    <source>
        <strain evidence="4 5">DSM 12335</strain>
    </source>
</reference>
<accession>A0A542YPF0</accession>
<proteinExistence type="predicted"/>
<dbReference type="AlphaFoldDB" id="A0A542YPF0"/>
<dbReference type="Proteomes" id="UP000319516">
    <property type="component" value="Unassembled WGS sequence"/>
</dbReference>
<comment type="caution">
    <text evidence="4">The sequence shown here is derived from an EMBL/GenBank/DDBJ whole genome shotgun (WGS) entry which is preliminary data.</text>
</comment>
<evidence type="ECO:0000313" key="5">
    <source>
        <dbReference type="Proteomes" id="UP000319516"/>
    </source>
</evidence>
<feature type="transmembrane region" description="Helical" evidence="1">
    <location>
        <begin position="121"/>
        <end position="142"/>
    </location>
</feature>
<evidence type="ECO:0000259" key="3">
    <source>
        <dbReference type="Pfam" id="PF15420"/>
    </source>
</evidence>
<keyword evidence="1" id="KW-0812">Transmembrane</keyword>
<dbReference type="Pfam" id="PF15420">
    <property type="entry name" value="Abhydrolase_9_N"/>
    <property type="match status" value="1"/>
</dbReference>
<keyword evidence="1" id="KW-0472">Membrane</keyword>
<dbReference type="InterPro" id="IPR027788">
    <property type="entry name" value="Alpha/beta-hydrolase_N_dom"/>
</dbReference>
<gene>
    <name evidence="4" type="ORF">FB467_1085</name>
</gene>